<dbReference type="EMBL" id="KB822697">
    <property type="protein sequence ID" value="ETI28450.1"/>
    <property type="molecule type" value="Genomic_DNA"/>
</dbReference>
<protein>
    <submittedName>
        <fullName evidence="1">Uncharacterized protein</fullName>
    </submittedName>
</protein>
<evidence type="ECO:0000313" key="2">
    <source>
        <dbReference type="Proteomes" id="UP000030678"/>
    </source>
</evidence>
<dbReference type="GeneID" id="19979392"/>
<dbReference type="OrthoDB" id="10344321at2759"/>
<proteinExistence type="predicted"/>
<gene>
    <name evidence="1" type="ORF">G647_00899</name>
</gene>
<sequence>MPDRNPEDVEIEGRLVGNGLWVTENIRISAMEAATTRRLYGYLCSRSGLQMIDGGVFKTLYRRRDSQFEPIFVLQETAAGTRHGDKHTSFHVATRDKDQEIVRWFHRNVLKGEATKLRVKVHIGWEDQVDLLLPRSPDMDPQEAWKDYYNRLWRAGRGKGDLGRDRFGRQVAKWTDDGQNYYLDNLVSAETTVQRIPRPEAVAFMPGCEACDFLELQLVGMLPELPLLDVRPVLPLARVLLSTSPSALPNIKHKEEIWISCRLGA</sequence>
<accession>V9DNJ6</accession>
<name>V9DNJ6_9EURO</name>
<organism evidence="1 2">
    <name type="scientific">Cladophialophora carrionii CBS 160.54</name>
    <dbReference type="NCBI Taxonomy" id="1279043"/>
    <lineage>
        <taxon>Eukaryota</taxon>
        <taxon>Fungi</taxon>
        <taxon>Dikarya</taxon>
        <taxon>Ascomycota</taxon>
        <taxon>Pezizomycotina</taxon>
        <taxon>Eurotiomycetes</taxon>
        <taxon>Chaetothyriomycetidae</taxon>
        <taxon>Chaetothyriales</taxon>
        <taxon>Herpotrichiellaceae</taxon>
        <taxon>Cladophialophora</taxon>
    </lineage>
</organism>
<dbReference type="AlphaFoldDB" id="V9DNJ6"/>
<reference evidence="1 2" key="1">
    <citation type="submission" date="2013-03" db="EMBL/GenBank/DDBJ databases">
        <title>The Genome Sequence of Cladophialophora carrionii CBS 160.54.</title>
        <authorList>
            <consortium name="The Broad Institute Genomics Platform"/>
            <person name="Cuomo C."/>
            <person name="de Hoog S."/>
            <person name="Gorbushina A."/>
            <person name="Walker B."/>
            <person name="Young S.K."/>
            <person name="Zeng Q."/>
            <person name="Gargeya S."/>
            <person name="Fitzgerald M."/>
            <person name="Haas B."/>
            <person name="Abouelleil A."/>
            <person name="Allen A.W."/>
            <person name="Alvarado L."/>
            <person name="Arachchi H.M."/>
            <person name="Berlin A.M."/>
            <person name="Chapman S.B."/>
            <person name="Gainer-Dewar J."/>
            <person name="Goldberg J."/>
            <person name="Griggs A."/>
            <person name="Gujja S."/>
            <person name="Hansen M."/>
            <person name="Howarth C."/>
            <person name="Imamovic A."/>
            <person name="Ireland A."/>
            <person name="Larimer J."/>
            <person name="McCowan C."/>
            <person name="Murphy C."/>
            <person name="Pearson M."/>
            <person name="Poon T.W."/>
            <person name="Priest M."/>
            <person name="Roberts A."/>
            <person name="Saif S."/>
            <person name="Shea T."/>
            <person name="Sisk P."/>
            <person name="Sykes S."/>
            <person name="Wortman J."/>
            <person name="Nusbaum C."/>
            <person name="Birren B."/>
        </authorList>
    </citation>
    <scope>NUCLEOTIDE SEQUENCE [LARGE SCALE GENOMIC DNA]</scope>
    <source>
        <strain evidence="1 2">CBS 160.54</strain>
    </source>
</reference>
<dbReference type="VEuPathDB" id="FungiDB:G647_00899"/>
<dbReference type="HOGENOM" id="CLU_1061761_0_0_1"/>
<dbReference type="RefSeq" id="XP_008722524.1">
    <property type="nucleotide sequence ID" value="XM_008724302.1"/>
</dbReference>
<evidence type="ECO:0000313" key="1">
    <source>
        <dbReference type="EMBL" id="ETI28450.1"/>
    </source>
</evidence>
<dbReference type="Proteomes" id="UP000030678">
    <property type="component" value="Unassembled WGS sequence"/>
</dbReference>